<evidence type="ECO:0000259" key="1">
    <source>
        <dbReference type="SMART" id="SM00829"/>
    </source>
</evidence>
<accession>V6RYA2</accession>
<dbReference type="OrthoDB" id="9787435at2"/>
<proteinExistence type="predicted"/>
<dbReference type="Gene3D" id="3.90.180.10">
    <property type="entry name" value="Medium-chain alcohol dehydrogenases, catalytic domain"/>
    <property type="match status" value="1"/>
</dbReference>
<dbReference type="STRING" id="1341154.FCR2A7T_24190"/>
<dbReference type="InterPro" id="IPR052733">
    <property type="entry name" value="Chloroplast_QOR"/>
</dbReference>
<dbReference type="SUPFAM" id="SSF51735">
    <property type="entry name" value="NAD(P)-binding Rossmann-fold domains"/>
    <property type="match status" value="1"/>
</dbReference>
<dbReference type="Pfam" id="PF00107">
    <property type="entry name" value="ADH_zinc_N"/>
    <property type="match status" value="1"/>
</dbReference>
<dbReference type="Pfam" id="PF08240">
    <property type="entry name" value="ADH_N"/>
    <property type="match status" value="1"/>
</dbReference>
<name>V6RYA2_9FLAO</name>
<keyword evidence="3" id="KW-1185">Reference proteome</keyword>
<dbReference type="RefSeq" id="WP_023571523.1">
    <property type="nucleotide sequence ID" value="NZ_AVBI01000019.1"/>
</dbReference>
<dbReference type="PANTHER" id="PTHR44013">
    <property type="entry name" value="ZINC-TYPE ALCOHOL DEHYDROGENASE-LIKE PROTEIN C16A3.02C"/>
    <property type="match status" value="1"/>
</dbReference>
<dbReference type="PANTHER" id="PTHR44013:SF1">
    <property type="entry name" value="ZINC-TYPE ALCOHOL DEHYDROGENASE-LIKE PROTEIN C16A3.02C"/>
    <property type="match status" value="1"/>
</dbReference>
<dbReference type="Gene3D" id="3.40.50.720">
    <property type="entry name" value="NAD(P)-binding Rossmann-like Domain"/>
    <property type="match status" value="1"/>
</dbReference>
<dbReference type="SMART" id="SM00829">
    <property type="entry name" value="PKS_ER"/>
    <property type="match status" value="1"/>
</dbReference>
<feature type="domain" description="Enoyl reductase (ER)" evidence="1">
    <location>
        <begin position="10"/>
        <end position="294"/>
    </location>
</feature>
<organism evidence="2 3">
    <name type="scientific">Flavobacterium cauense R2A-7</name>
    <dbReference type="NCBI Taxonomy" id="1341154"/>
    <lineage>
        <taxon>Bacteria</taxon>
        <taxon>Pseudomonadati</taxon>
        <taxon>Bacteroidota</taxon>
        <taxon>Flavobacteriia</taxon>
        <taxon>Flavobacteriales</taxon>
        <taxon>Flavobacteriaceae</taxon>
        <taxon>Flavobacterium</taxon>
    </lineage>
</organism>
<gene>
    <name evidence="2" type="ORF">IP98_00322</name>
</gene>
<evidence type="ECO:0000313" key="3">
    <source>
        <dbReference type="Proteomes" id="UP000319848"/>
    </source>
</evidence>
<dbReference type="CDD" id="cd08267">
    <property type="entry name" value="MDR1"/>
    <property type="match status" value="1"/>
</dbReference>
<dbReference type="EMBL" id="VLKQ01000001">
    <property type="protein sequence ID" value="TWI15330.1"/>
    <property type="molecule type" value="Genomic_DNA"/>
</dbReference>
<dbReference type="InterPro" id="IPR011032">
    <property type="entry name" value="GroES-like_sf"/>
</dbReference>
<dbReference type="SUPFAM" id="SSF50129">
    <property type="entry name" value="GroES-like"/>
    <property type="match status" value="1"/>
</dbReference>
<dbReference type="InterPro" id="IPR020843">
    <property type="entry name" value="ER"/>
</dbReference>
<dbReference type="AlphaFoldDB" id="V6RYA2"/>
<sequence length="297" mass="33205">MKAVIYEKYGSPEVLQLKDIDKPTTKENEILIKIHSTSVTAGDWRMRKADPFLVRLFNGVFRPKKVKILGFELAGTIEEVGSEITKFKKGDNVFAFCGYKFGAYAEYKVLSINEEVELMPSNFTFEEAAVLPLGTLTALKFLRKAGIKENQNILIYGASGSVGTYAIQLAKYFNTIVTAVCGPTNLDLVKSLGADKVLDYTTQDIYETQEKFDIIFDAVGKISKTNSKKLLNSKGKYVSVSGSAKNKKGDLKFIRDIIEKGKLVPVIDKKYNLNQIREAHSYVEKFHKKGNVVINIT</sequence>
<dbReference type="InterPro" id="IPR036291">
    <property type="entry name" value="NAD(P)-bd_dom_sf"/>
</dbReference>
<protein>
    <submittedName>
        <fullName evidence="2">NADPH:quinone reductase-like Zn-dependent oxidoreductase</fullName>
    </submittedName>
</protein>
<dbReference type="GO" id="GO:0016491">
    <property type="term" value="F:oxidoreductase activity"/>
    <property type="evidence" value="ECO:0007669"/>
    <property type="project" value="InterPro"/>
</dbReference>
<dbReference type="InterPro" id="IPR013149">
    <property type="entry name" value="ADH-like_C"/>
</dbReference>
<evidence type="ECO:0000313" key="2">
    <source>
        <dbReference type="EMBL" id="TWI15330.1"/>
    </source>
</evidence>
<comment type="caution">
    <text evidence="2">The sequence shown here is derived from an EMBL/GenBank/DDBJ whole genome shotgun (WGS) entry which is preliminary data.</text>
</comment>
<reference evidence="2 3" key="1">
    <citation type="journal article" date="2015" name="Stand. Genomic Sci.">
        <title>Genomic Encyclopedia of Bacterial and Archaeal Type Strains, Phase III: the genomes of soil and plant-associated and newly described type strains.</title>
        <authorList>
            <person name="Whitman W.B."/>
            <person name="Woyke T."/>
            <person name="Klenk H.P."/>
            <person name="Zhou Y."/>
            <person name="Lilburn T.G."/>
            <person name="Beck B.J."/>
            <person name="De Vos P."/>
            <person name="Vandamme P."/>
            <person name="Eisen J.A."/>
            <person name="Garrity G."/>
            <person name="Hugenholtz P."/>
            <person name="Kyrpides N.C."/>
        </authorList>
    </citation>
    <scope>NUCLEOTIDE SEQUENCE [LARGE SCALE GENOMIC DNA]</scope>
    <source>
        <strain evidence="2 3">CGMCC 1.7270</strain>
    </source>
</reference>
<dbReference type="Proteomes" id="UP000319848">
    <property type="component" value="Unassembled WGS sequence"/>
</dbReference>
<dbReference type="InterPro" id="IPR013154">
    <property type="entry name" value="ADH-like_N"/>
</dbReference>